<keyword evidence="8 12" id="KW-0456">Lyase</keyword>
<dbReference type="GO" id="GO:0005829">
    <property type="term" value="C:cytosol"/>
    <property type="evidence" value="ECO:0007669"/>
    <property type="project" value="TreeGrafter"/>
</dbReference>
<sequence>MEKKLNFIKPGIIFGKDIQKIFQLAKSNNFAIPAINCINIDSINSVLETASNMKAPVIIQFSYGGSSFFSGIGLQSSSPKKEILGSLSGAQHVHLLAKHYGVPVILHTDHCYKNTLSWIDGLLEKGEKNFIQKGYPIFSSHMIDLSQEKLKSNIEICTKYLQKMSKINMFLEIELGCTGGEEDGVNNCNIDSSLLYTTPQEVQYAYEKLIQISPNFTIAASFGNVHGVYQPGNISLKPKILKKSQKYTKKQNNLTNSHPINFVFHGGSGSSISDIQESIQYGVVKMNIDTDIQWASWSGIYKYYKKNKLYLQSQLGNPKGIHQPNKQYYDPRSWIRSSQISICCQLKKIFKQLNCYNLI</sequence>
<dbReference type="NCBIfam" id="TIGR01520">
    <property type="entry name" value="FruBisAldo_II_A"/>
    <property type="match status" value="1"/>
</dbReference>
<gene>
    <name evidence="13" type="ORF">D9V79_01375</name>
</gene>
<dbReference type="PANTHER" id="PTHR30559:SF0">
    <property type="entry name" value="FRUCTOSE-BISPHOSPHATE ALDOLASE"/>
    <property type="match status" value="1"/>
</dbReference>
<dbReference type="RefSeq" id="WP_158351948.1">
    <property type="nucleotide sequence ID" value="NZ_CP032998.1"/>
</dbReference>
<evidence type="ECO:0000313" key="14">
    <source>
        <dbReference type="Proteomes" id="UP000298636"/>
    </source>
</evidence>
<evidence type="ECO:0000256" key="1">
    <source>
        <dbReference type="ARBA" id="ARBA00000441"/>
    </source>
</evidence>
<evidence type="ECO:0000256" key="9">
    <source>
        <dbReference type="PIRSR" id="PIRSR001359-1"/>
    </source>
</evidence>
<dbReference type="EMBL" id="CP032998">
    <property type="protein sequence ID" value="QCI26439.1"/>
    <property type="molecule type" value="Genomic_DNA"/>
</dbReference>
<comment type="catalytic activity">
    <reaction evidence="1 12">
        <text>beta-D-fructose 1,6-bisphosphate = D-glyceraldehyde 3-phosphate + dihydroxyacetone phosphate</text>
        <dbReference type="Rhea" id="RHEA:14729"/>
        <dbReference type="ChEBI" id="CHEBI:32966"/>
        <dbReference type="ChEBI" id="CHEBI:57642"/>
        <dbReference type="ChEBI" id="CHEBI:59776"/>
        <dbReference type="EC" id="4.1.2.13"/>
    </reaction>
</comment>
<dbReference type="InterPro" id="IPR013785">
    <property type="entry name" value="Aldolase_TIM"/>
</dbReference>
<keyword evidence="5 11" id="KW-0479">Metal-binding</keyword>
<dbReference type="PANTHER" id="PTHR30559">
    <property type="entry name" value="FRUCTOSE-BISPHOSPHATE ALDOLASE CLASS 2"/>
    <property type="match status" value="1"/>
</dbReference>
<dbReference type="EC" id="4.1.2.13" evidence="4 12"/>
<dbReference type="InterPro" id="IPR000771">
    <property type="entry name" value="FBA_II"/>
</dbReference>
<dbReference type="Pfam" id="PF01116">
    <property type="entry name" value="F_bP_aldolase"/>
    <property type="match status" value="1"/>
</dbReference>
<dbReference type="OrthoDB" id="9803995at2"/>
<evidence type="ECO:0000256" key="8">
    <source>
        <dbReference type="ARBA" id="ARBA00023239"/>
    </source>
</evidence>
<comment type="pathway">
    <text evidence="2 12">Carbohydrate degradation; glycolysis; D-glyceraldehyde 3-phosphate and glycerone phosphate from D-glucose: step 4/4.</text>
</comment>
<feature type="binding site" evidence="10">
    <location>
        <begin position="287"/>
        <end position="290"/>
    </location>
    <ligand>
        <name>dihydroxyacetone phosphate</name>
        <dbReference type="ChEBI" id="CHEBI:57642"/>
    </ligand>
</feature>
<feature type="binding site" evidence="11">
    <location>
        <position position="226"/>
    </location>
    <ligand>
        <name>Zn(2+)</name>
        <dbReference type="ChEBI" id="CHEBI:29105"/>
        <label>1</label>
        <note>catalytic</note>
    </ligand>
</feature>
<protein>
    <recommendedName>
        <fullName evidence="4 12">Fructose-bisphosphate aldolase</fullName>
        <shortName evidence="12">FBP aldolase</shortName>
        <ecNumber evidence="4 12">4.1.2.13</ecNumber>
    </recommendedName>
</protein>
<feature type="binding site" evidence="10">
    <location>
        <begin position="266"/>
        <end position="268"/>
    </location>
    <ligand>
        <name>dihydroxyacetone phosphate</name>
        <dbReference type="ChEBI" id="CHEBI:57642"/>
    </ligand>
</feature>
<evidence type="ECO:0000256" key="5">
    <source>
        <dbReference type="ARBA" id="ARBA00022723"/>
    </source>
</evidence>
<dbReference type="UniPathway" id="UPA00109">
    <property type="reaction ID" value="UER00183"/>
</dbReference>
<keyword evidence="6 11" id="KW-0862">Zinc</keyword>
<proteinExistence type="inferred from homology"/>
<reference evidence="13 14" key="1">
    <citation type="submission" date="2018-10" db="EMBL/GenBank/DDBJ databases">
        <title>Comparative functional genomics of the obligate endosymbiont Buchnera aphidicola.</title>
        <authorList>
            <person name="Chong R.A."/>
        </authorList>
    </citation>
    <scope>NUCLEOTIDE SEQUENCE [LARGE SCALE GENOMIC DNA]</scope>
    <source>
        <strain evidence="13 14">Ssp</strain>
    </source>
</reference>
<evidence type="ECO:0000256" key="12">
    <source>
        <dbReference type="RuleBase" id="RU366023"/>
    </source>
</evidence>
<dbReference type="CDD" id="cd00946">
    <property type="entry name" value="FBP_aldolase_IIA"/>
    <property type="match status" value="1"/>
</dbReference>
<dbReference type="PIRSF" id="PIRSF001359">
    <property type="entry name" value="F_bP_aldolase_II"/>
    <property type="match status" value="1"/>
</dbReference>
<dbReference type="FunFam" id="3.20.20.70:FF:000013">
    <property type="entry name" value="Class II fructose-bisphosphate aldolase"/>
    <property type="match status" value="1"/>
</dbReference>
<evidence type="ECO:0000256" key="6">
    <source>
        <dbReference type="ARBA" id="ARBA00022833"/>
    </source>
</evidence>
<dbReference type="GO" id="GO:0008270">
    <property type="term" value="F:zinc ion binding"/>
    <property type="evidence" value="ECO:0007669"/>
    <property type="project" value="UniProtKB-UniRule"/>
</dbReference>
<dbReference type="GO" id="GO:0006094">
    <property type="term" value="P:gluconeogenesis"/>
    <property type="evidence" value="ECO:0007669"/>
    <property type="project" value="TreeGrafter"/>
</dbReference>
<comment type="function">
    <text evidence="12">Catalyzes the aldol condensation of dihydroxyacetone phosphate (DHAP or glycerone-phosphate) with glyceraldehyde 3-phosphate (G3P) to form fructose 1,6-bisphosphate (FBP) in gluconeogenesis and the reverse reaction in glycolysis.</text>
</comment>
<dbReference type="GO" id="GO:0004332">
    <property type="term" value="F:fructose-bisphosphate aldolase activity"/>
    <property type="evidence" value="ECO:0007669"/>
    <property type="project" value="UniProtKB-EC"/>
</dbReference>
<comment type="cofactor">
    <cofactor evidence="11 12">
        <name>Zn(2+)</name>
        <dbReference type="ChEBI" id="CHEBI:29105"/>
    </cofactor>
    <text evidence="11 12">Binds 2 Zn(2+) ions per subunit. One is catalytic and the other provides a structural contribution.</text>
</comment>
<name>A0A4D6YAI3_9GAMM</name>
<dbReference type="PROSITE" id="PS00806">
    <property type="entry name" value="ALDOLASE_CLASS_II_2"/>
    <property type="match status" value="1"/>
</dbReference>
<evidence type="ECO:0000256" key="4">
    <source>
        <dbReference type="ARBA" id="ARBA00013068"/>
    </source>
</evidence>
<keyword evidence="14" id="KW-1185">Reference proteome</keyword>
<dbReference type="NCBIfam" id="TIGR00167">
    <property type="entry name" value="cbbA"/>
    <property type="match status" value="1"/>
</dbReference>
<feature type="binding site" evidence="11">
    <location>
        <position position="174"/>
    </location>
    <ligand>
        <name>Zn(2+)</name>
        <dbReference type="ChEBI" id="CHEBI:29105"/>
        <label>2</label>
    </ligand>
</feature>
<evidence type="ECO:0000256" key="10">
    <source>
        <dbReference type="PIRSR" id="PIRSR001359-2"/>
    </source>
</evidence>
<evidence type="ECO:0000256" key="11">
    <source>
        <dbReference type="PIRSR" id="PIRSR001359-3"/>
    </source>
</evidence>
<feature type="active site" description="Proton donor" evidence="9">
    <location>
        <position position="109"/>
    </location>
</feature>
<dbReference type="SUPFAM" id="SSF51569">
    <property type="entry name" value="Aldolase"/>
    <property type="match status" value="1"/>
</dbReference>
<dbReference type="NCBIfam" id="NF006628">
    <property type="entry name" value="PRK09197.1"/>
    <property type="match status" value="1"/>
</dbReference>
<dbReference type="Gene3D" id="3.20.20.70">
    <property type="entry name" value="Aldolase class I"/>
    <property type="match status" value="1"/>
</dbReference>
<keyword evidence="7 12" id="KW-0324">Glycolysis</keyword>
<feature type="binding site" evidence="11">
    <location>
        <position position="110"/>
    </location>
    <ligand>
        <name>Zn(2+)</name>
        <dbReference type="ChEBI" id="CHEBI:29105"/>
        <label>1</label>
        <note>catalytic</note>
    </ligand>
</feature>
<comment type="similarity">
    <text evidence="3 12">Belongs to the class II fructose-bisphosphate aldolase family.</text>
</comment>
<accession>A0A4D6YAI3</accession>
<evidence type="ECO:0000256" key="7">
    <source>
        <dbReference type="ARBA" id="ARBA00023152"/>
    </source>
</evidence>
<organism evidence="13 14">
    <name type="scientific">Buchnera aphidicola</name>
    <name type="common">Stegophylla sp.</name>
    <dbReference type="NCBI Taxonomy" id="2315800"/>
    <lineage>
        <taxon>Bacteria</taxon>
        <taxon>Pseudomonadati</taxon>
        <taxon>Pseudomonadota</taxon>
        <taxon>Gammaproteobacteria</taxon>
        <taxon>Enterobacterales</taxon>
        <taxon>Erwiniaceae</taxon>
        <taxon>Buchnera</taxon>
    </lineage>
</organism>
<dbReference type="GO" id="GO:0006096">
    <property type="term" value="P:glycolytic process"/>
    <property type="evidence" value="ECO:0007669"/>
    <property type="project" value="UniProtKB-UniPathway"/>
</dbReference>
<feature type="binding site" evidence="10">
    <location>
        <position position="227"/>
    </location>
    <ligand>
        <name>dihydroxyacetone phosphate</name>
        <dbReference type="ChEBI" id="CHEBI:57642"/>
    </ligand>
</feature>
<evidence type="ECO:0000256" key="2">
    <source>
        <dbReference type="ARBA" id="ARBA00004714"/>
    </source>
</evidence>
<dbReference type="Proteomes" id="UP000298636">
    <property type="component" value="Chromosome"/>
</dbReference>
<evidence type="ECO:0000313" key="13">
    <source>
        <dbReference type="EMBL" id="QCI26439.1"/>
    </source>
</evidence>
<evidence type="ECO:0000256" key="3">
    <source>
        <dbReference type="ARBA" id="ARBA00005812"/>
    </source>
</evidence>
<feature type="binding site" evidence="11">
    <location>
        <position position="265"/>
    </location>
    <ligand>
        <name>Zn(2+)</name>
        <dbReference type="ChEBI" id="CHEBI:29105"/>
        <label>1</label>
        <note>catalytic</note>
    </ligand>
</feature>
<feature type="binding site" evidence="11">
    <location>
        <position position="144"/>
    </location>
    <ligand>
        <name>Zn(2+)</name>
        <dbReference type="ChEBI" id="CHEBI:29105"/>
        <label>2</label>
    </ligand>
</feature>
<dbReference type="AlphaFoldDB" id="A0A4D6YAI3"/>
<dbReference type="PROSITE" id="PS00602">
    <property type="entry name" value="ALDOLASE_CLASS_II_1"/>
    <property type="match status" value="1"/>
</dbReference>
<dbReference type="InterPro" id="IPR006411">
    <property type="entry name" value="Fruct_bisP_bact"/>
</dbReference>